<dbReference type="Proteomes" id="UP000737391">
    <property type="component" value="Unassembled WGS sequence"/>
</dbReference>
<protein>
    <submittedName>
        <fullName evidence="1">Uncharacterized protein</fullName>
    </submittedName>
</protein>
<dbReference type="EMBL" id="LUFC02000117">
    <property type="protein sequence ID" value="KAF4501623.1"/>
    <property type="molecule type" value="Genomic_DNA"/>
</dbReference>
<dbReference type="AlphaFoldDB" id="A0A9P5EHE4"/>
<evidence type="ECO:0000313" key="1">
    <source>
        <dbReference type="EMBL" id="KAF4501623.1"/>
    </source>
</evidence>
<dbReference type="OrthoDB" id="4955540at2759"/>
<keyword evidence="2" id="KW-1185">Reference proteome</keyword>
<gene>
    <name evidence="1" type="ORF">FAGAP_2188</name>
</gene>
<comment type="caution">
    <text evidence="1">The sequence shown here is derived from an EMBL/GenBank/DDBJ whole genome shotgun (WGS) entry which is preliminary data.</text>
</comment>
<evidence type="ECO:0000313" key="2">
    <source>
        <dbReference type="Proteomes" id="UP000737391"/>
    </source>
</evidence>
<sequence>MSTVNRVKYFFHAQAVLSDEKRAALVRLAYQTATEKNLFPRMVFIRSDVHNTTIINGKYQKDPLGDHITMCFKDDEHIKAGTHVACHGYVKDKANWELRKVTDTPTKRDSVLKRNKEPVWPDNELLDEYPYDGFYSHLDGQKAPKKK</sequence>
<proteinExistence type="predicted"/>
<organism evidence="1 2">
    <name type="scientific">Fusarium agapanthi</name>
    <dbReference type="NCBI Taxonomy" id="1803897"/>
    <lineage>
        <taxon>Eukaryota</taxon>
        <taxon>Fungi</taxon>
        <taxon>Dikarya</taxon>
        <taxon>Ascomycota</taxon>
        <taxon>Pezizomycotina</taxon>
        <taxon>Sordariomycetes</taxon>
        <taxon>Hypocreomycetidae</taxon>
        <taxon>Hypocreales</taxon>
        <taxon>Nectriaceae</taxon>
        <taxon>Fusarium</taxon>
        <taxon>Fusarium fujikuroi species complex</taxon>
    </lineage>
</organism>
<reference evidence="1" key="1">
    <citation type="submission" date="2020-01" db="EMBL/GenBank/DDBJ databases">
        <title>Identification and distribution of gene clusters putatively required for synthesis of sphingolipid metabolism inhibitors in phylogenetically diverse species of the filamentous fungus Fusarium.</title>
        <authorList>
            <person name="Kim H.-S."/>
            <person name="Busman M."/>
            <person name="Brown D.W."/>
            <person name="Divon H."/>
            <person name="Uhlig S."/>
            <person name="Proctor R.H."/>
        </authorList>
    </citation>
    <scope>NUCLEOTIDE SEQUENCE</scope>
    <source>
        <strain evidence="1">NRRL 31653</strain>
    </source>
</reference>
<name>A0A9P5EHE4_9HYPO</name>
<accession>A0A9P5EHE4</accession>